<dbReference type="Pfam" id="PF00731">
    <property type="entry name" value="AIRC"/>
    <property type="match status" value="1"/>
</dbReference>
<evidence type="ECO:0000313" key="3">
    <source>
        <dbReference type="Proteomes" id="UP000242881"/>
    </source>
</evidence>
<evidence type="ECO:0000259" key="1">
    <source>
        <dbReference type="SMART" id="SM01001"/>
    </source>
</evidence>
<dbReference type="GO" id="GO:0006189">
    <property type="term" value="P:'de novo' IMP biosynthetic process"/>
    <property type="evidence" value="ECO:0007669"/>
    <property type="project" value="InterPro"/>
</dbReference>
<protein>
    <submittedName>
        <fullName evidence="2">1-(5-phosphoribosyl)-5-amino-4-imidazole-carboxylate carboxylase</fullName>
    </submittedName>
</protein>
<reference evidence="2 3" key="1">
    <citation type="submission" date="2018-01" db="EMBL/GenBank/DDBJ databases">
        <title>Metagenomic assembled genomes from two thermal pools in the Uzon Caldera, Kamchatka, Russia.</title>
        <authorList>
            <person name="Wilkins L."/>
            <person name="Ettinger C."/>
        </authorList>
    </citation>
    <scope>NUCLEOTIDE SEQUENCE [LARGE SCALE GENOMIC DNA]</scope>
    <source>
        <strain evidence="2">ZAV-05</strain>
    </source>
</reference>
<dbReference type="AlphaFoldDB" id="A0A2J6WJR4"/>
<name>A0A2J6WJR4_9BACT</name>
<dbReference type="Gene3D" id="3.40.50.1970">
    <property type="match status" value="1"/>
</dbReference>
<proteinExistence type="predicted"/>
<dbReference type="SMART" id="SM01001">
    <property type="entry name" value="AIRC"/>
    <property type="match status" value="1"/>
</dbReference>
<dbReference type="SUPFAM" id="SSF52255">
    <property type="entry name" value="N5-CAIR mutase (phosphoribosylaminoimidazole carboxylase, PurE)"/>
    <property type="match status" value="1"/>
</dbReference>
<comment type="caution">
    <text evidence="2">The sequence shown here is derived from an EMBL/GenBank/DDBJ whole genome shotgun (WGS) entry which is preliminary data.</text>
</comment>
<sequence>MDRDYLNSLIDKLLKSDISKDQFITHLTGIFSDEFKFDTNRKLRLGFHEFIFGESKTINQLIEIISSLKKNGSPFICTKLSDEKIDTILKRFPEVEAIPEAGMVRYFFTPPSTQKGEVAIVTAGSSDIPIAKEAMFTLDSCGIKSKIFADVGVAGVHRFFNIKEQLYSYDVLIVVAGMEGALPSLVAGLFPQPIIAVPTSIGYGTALNGFTALFAMLTSCANGVTVVNINNGFGAAMAAFRILQNKYREDTDV</sequence>
<organism evidence="2 3">
    <name type="scientific">Calditerrivibrio nitroreducens</name>
    <dbReference type="NCBI Taxonomy" id="477976"/>
    <lineage>
        <taxon>Bacteria</taxon>
        <taxon>Pseudomonadati</taxon>
        <taxon>Deferribacterota</taxon>
        <taxon>Deferribacteres</taxon>
        <taxon>Deferribacterales</taxon>
        <taxon>Calditerrivibrionaceae</taxon>
    </lineage>
</organism>
<dbReference type="InterPro" id="IPR000031">
    <property type="entry name" value="PurE_dom"/>
</dbReference>
<dbReference type="PANTHER" id="PTHR43064">
    <property type="entry name" value="PHOSPHORIBOSYLAMINOIMIDAZOLE CARBOXYLASE-RELATED"/>
    <property type="match status" value="1"/>
</dbReference>
<dbReference type="PANTHER" id="PTHR43064:SF1">
    <property type="entry name" value="SLL1489 PROTEIN"/>
    <property type="match status" value="1"/>
</dbReference>
<feature type="domain" description="PurE" evidence="1">
    <location>
        <begin position="116"/>
        <end position="248"/>
    </location>
</feature>
<dbReference type="NCBIfam" id="NF033503">
    <property type="entry name" value="LarB"/>
    <property type="match status" value="1"/>
</dbReference>
<accession>A0A2J6WJR4</accession>
<evidence type="ECO:0000313" key="2">
    <source>
        <dbReference type="EMBL" id="PMP70587.1"/>
    </source>
</evidence>
<dbReference type="InterPro" id="IPR039476">
    <property type="entry name" value="P2CMN_synthase_LarB"/>
</dbReference>
<dbReference type="RefSeq" id="WP_424606161.1">
    <property type="nucleotide sequence ID" value="NZ_JBNAVA010000012.1"/>
</dbReference>
<dbReference type="EMBL" id="PNIN01000051">
    <property type="protein sequence ID" value="PMP70587.1"/>
    <property type="molecule type" value="Genomic_DNA"/>
</dbReference>
<dbReference type="Proteomes" id="UP000242881">
    <property type="component" value="Unassembled WGS sequence"/>
</dbReference>
<dbReference type="GO" id="GO:0016787">
    <property type="term" value="F:hydrolase activity"/>
    <property type="evidence" value="ECO:0007669"/>
    <property type="project" value="InterPro"/>
</dbReference>
<gene>
    <name evidence="2" type="ORF">C0187_05430</name>
</gene>